<dbReference type="Pfam" id="PF11160">
    <property type="entry name" value="Hva1_TUDOR"/>
    <property type="match status" value="1"/>
</dbReference>
<dbReference type="RefSeq" id="WP_132909312.1">
    <property type="nucleotide sequence ID" value="NZ_JAHXZN010000010.1"/>
</dbReference>
<feature type="region of interest" description="Disordered" evidence="1">
    <location>
        <begin position="1"/>
        <end position="69"/>
    </location>
</feature>
<name>A0ABS7BTZ6_9SPHN</name>
<accession>A0ABS7BTZ6</accession>
<evidence type="ECO:0000313" key="3">
    <source>
        <dbReference type="EMBL" id="MBW6532879.1"/>
    </source>
</evidence>
<reference evidence="3 4" key="1">
    <citation type="submission" date="2021-07" db="EMBL/GenBank/DDBJ databases">
        <title>Sphingomonas sp.</title>
        <authorList>
            <person name="Feng G."/>
            <person name="Li J."/>
            <person name="Pan M."/>
        </authorList>
    </citation>
    <scope>NUCLEOTIDE SEQUENCE [LARGE SCALE GENOMIC DNA]</scope>
    <source>
        <strain evidence="3 4">RRHST34</strain>
    </source>
</reference>
<keyword evidence="4" id="KW-1185">Reference proteome</keyword>
<protein>
    <submittedName>
        <fullName evidence="3">DUF2945 domain-containing protein</fullName>
    </submittedName>
</protein>
<feature type="compositionally biased region" description="Basic and acidic residues" evidence="1">
    <location>
        <begin position="1"/>
        <end position="13"/>
    </location>
</feature>
<comment type="caution">
    <text evidence="3">The sequence shown here is derived from an EMBL/GenBank/DDBJ whole genome shotgun (WGS) entry which is preliminary data.</text>
</comment>
<feature type="domain" description="Hypervirulence associated protein TUDOR" evidence="2">
    <location>
        <begin position="8"/>
        <end position="66"/>
    </location>
</feature>
<dbReference type="EMBL" id="JAHXZN010000010">
    <property type="protein sequence ID" value="MBW6532879.1"/>
    <property type="molecule type" value="Genomic_DNA"/>
</dbReference>
<feature type="compositionally biased region" description="Basic and acidic residues" evidence="1">
    <location>
        <begin position="41"/>
        <end position="69"/>
    </location>
</feature>
<evidence type="ECO:0000313" key="4">
    <source>
        <dbReference type="Proteomes" id="UP000759103"/>
    </source>
</evidence>
<sequence>MTKTLKAGDKVKWDTPQGQTSGKVVKKETKTTKAGGHTAKASKDDPQYRVKSDKSGKEAVHKPEELKKA</sequence>
<evidence type="ECO:0000259" key="2">
    <source>
        <dbReference type="Pfam" id="PF11160"/>
    </source>
</evidence>
<dbReference type="Proteomes" id="UP000759103">
    <property type="component" value="Unassembled WGS sequence"/>
</dbReference>
<organism evidence="3 4">
    <name type="scientific">Sphingomonas citri</name>
    <dbReference type="NCBI Taxonomy" id="2862499"/>
    <lineage>
        <taxon>Bacteria</taxon>
        <taxon>Pseudomonadati</taxon>
        <taxon>Pseudomonadota</taxon>
        <taxon>Alphaproteobacteria</taxon>
        <taxon>Sphingomonadales</taxon>
        <taxon>Sphingomonadaceae</taxon>
        <taxon>Sphingomonas</taxon>
    </lineage>
</organism>
<proteinExistence type="predicted"/>
<dbReference type="Gene3D" id="2.30.30.1060">
    <property type="match status" value="1"/>
</dbReference>
<evidence type="ECO:0000256" key="1">
    <source>
        <dbReference type="SAM" id="MobiDB-lite"/>
    </source>
</evidence>
<gene>
    <name evidence="3" type="ORF">KZ820_19220</name>
</gene>
<dbReference type="InterPro" id="IPR021331">
    <property type="entry name" value="Hva1_TUDOR"/>
</dbReference>